<evidence type="ECO:0000313" key="3">
    <source>
        <dbReference type="Proteomes" id="UP001476282"/>
    </source>
</evidence>
<feature type="transmembrane region" description="Helical" evidence="1">
    <location>
        <begin position="88"/>
        <end position="107"/>
    </location>
</feature>
<keyword evidence="1" id="KW-0812">Transmembrane</keyword>
<proteinExistence type="predicted"/>
<comment type="caution">
    <text evidence="2">The sequence shown here is derived from an EMBL/GenBank/DDBJ whole genome shotgun (WGS) entry which is preliminary data.</text>
</comment>
<accession>A0ABP9URN3</accession>
<dbReference type="Proteomes" id="UP001476282">
    <property type="component" value="Unassembled WGS sequence"/>
</dbReference>
<keyword evidence="3" id="KW-1185">Reference proteome</keyword>
<keyword evidence="1" id="KW-0472">Membrane</keyword>
<dbReference type="RefSeq" id="WP_353567488.1">
    <property type="nucleotide sequence ID" value="NZ_BAABRI010000014.1"/>
</dbReference>
<organism evidence="2 3">
    <name type="scientific">Haloferula sargassicola</name>
    <dbReference type="NCBI Taxonomy" id="490096"/>
    <lineage>
        <taxon>Bacteria</taxon>
        <taxon>Pseudomonadati</taxon>
        <taxon>Verrucomicrobiota</taxon>
        <taxon>Verrucomicrobiia</taxon>
        <taxon>Verrucomicrobiales</taxon>
        <taxon>Verrucomicrobiaceae</taxon>
        <taxon>Haloferula</taxon>
    </lineage>
</organism>
<protein>
    <recommendedName>
        <fullName evidence="4">Integral membrane protein</fullName>
    </recommendedName>
</protein>
<reference evidence="2 3" key="1">
    <citation type="submission" date="2024-02" db="EMBL/GenBank/DDBJ databases">
        <title>Haloferula sargassicola NBRC 104335.</title>
        <authorList>
            <person name="Ichikawa N."/>
            <person name="Katano-Makiyama Y."/>
            <person name="Hidaka K."/>
        </authorList>
    </citation>
    <scope>NUCLEOTIDE SEQUENCE [LARGE SCALE GENOMIC DNA]</scope>
    <source>
        <strain evidence="2 3">NBRC 104335</strain>
    </source>
</reference>
<evidence type="ECO:0000313" key="2">
    <source>
        <dbReference type="EMBL" id="GAA5483377.1"/>
    </source>
</evidence>
<name>A0ABP9URN3_9BACT</name>
<feature type="transmembrane region" description="Helical" evidence="1">
    <location>
        <begin position="6"/>
        <end position="26"/>
    </location>
</feature>
<sequence>MNATTMTYALYLALAVPLTIWVARTLHRNGRIFLIDCFHGREALADSVNQLLVVGFYLMNIGFVSLYLKVAGEVSEVRGVFEVLSGKMGVVLLVLGAMHFFNLFIFTRLRRRAELERSGPPVPPAGVVTPVR</sequence>
<dbReference type="EMBL" id="BAABRI010000014">
    <property type="protein sequence ID" value="GAA5483377.1"/>
    <property type="molecule type" value="Genomic_DNA"/>
</dbReference>
<feature type="transmembrane region" description="Helical" evidence="1">
    <location>
        <begin position="47"/>
        <end position="68"/>
    </location>
</feature>
<evidence type="ECO:0000256" key="1">
    <source>
        <dbReference type="SAM" id="Phobius"/>
    </source>
</evidence>
<evidence type="ECO:0008006" key="4">
    <source>
        <dbReference type="Google" id="ProtNLM"/>
    </source>
</evidence>
<gene>
    <name evidence="2" type="ORF">Hsar01_02608</name>
</gene>
<keyword evidence="1" id="KW-1133">Transmembrane helix</keyword>